<dbReference type="PANTHER" id="PTHR30176">
    <property type="entry name" value="FERREDOXIN-TYPE PROTEIN NAPH"/>
    <property type="match status" value="1"/>
</dbReference>
<dbReference type="GO" id="GO:0005886">
    <property type="term" value="C:plasma membrane"/>
    <property type="evidence" value="ECO:0007669"/>
    <property type="project" value="TreeGrafter"/>
</dbReference>
<proteinExistence type="predicted"/>
<dbReference type="PROSITE" id="PS00198">
    <property type="entry name" value="4FE4S_FER_1"/>
    <property type="match status" value="2"/>
</dbReference>
<evidence type="ECO:0000256" key="2">
    <source>
        <dbReference type="ARBA" id="ARBA00022485"/>
    </source>
</evidence>
<dbReference type="InterPro" id="IPR051684">
    <property type="entry name" value="Electron_Trans/Redox"/>
</dbReference>
<dbReference type="SUPFAM" id="SSF54862">
    <property type="entry name" value="4Fe-4S ferredoxins"/>
    <property type="match status" value="1"/>
</dbReference>
<dbReference type="AlphaFoldDB" id="A0A1G8QS22"/>
<organism evidence="9 10">
    <name type="scientific">Proteiniclasticum ruminis</name>
    <dbReference type="NCBI Taxonomy" id="398199"/>
    <lineage>
        <taxon>Bacteria</taxon>
        <taxon>Bacillati</taxon>
        <taxon>Bacillota</taxon>
        <taxon>Clostridia</taxon>
        <taxon>Eubacteriales</taxon>
        <taxon>Clostridiaceae</taxon>
        <taxon>Proteiniclasticum</taxon>
    </lineage>
</organism>
<dbReference type="Gene3D" id="3.30.70.20">
    <property type="match status" value="1"/>
</dbReference>
<feature type="transmembrane region" description="Helical" evidence="7">
    <location>
        <begin position="77"/>
        <end position="97"/>
    </location>
</feature>
<evidence type="ECO:0000259" key="8">
    <source>
        <dbReference type="PROSITE" id="PS51379"/>
    </source>
</evidence>
<dbReference type="Pfam" id="PF12838">
    <property type="entry name" value="Fer4_7"/>
    <property type="match status" value="1"/>
</dbReference>
<name>A0A1G8QS22_9CLOT</name>
<evidence type="ECO:0000256" key="4">
    <source>
        <dbReference type="ARBA" id="ARBA00022982"/>
    </source>
</evidence>
<keyword evidence="2" id="KW-0004">4Fe-4S</keyword>
<dbReference type="GO" id="GO:0046872">
    <property type="term" value="F:metal ion binding"/>
    <property type="evidence" value="ECO:0007669"/>
    <property type="project" value="UniProtKB-KW"/>
</dbReference>
<evidence type="ECO:0000256" key="3">
    <source>
        <dbReference type="ARBA" id="ARBA00022723"/>
    </source>
</evidence>
<reference evidence="9 10" key="1">
    <citation type="submission" date="2016-10" db="EMBL/GenBank/DDBJ databases">
        <authorList>
            <person name="de Groot N.N."/>
        </authorList>
    </citation>
    <scope>NUCLEOTIDE SEQUENCE [LARGE SCALE GENOMIC DNA]</scope>
    <source>
        <strain evidence="9 10">CGMCC 1.5058</strain>
    </source>
</reference>
<dbReference type="Proteomes" id="UP000183255">
    <property type="component" value="Unassembled WGS sequence"/>
</dbReference>
<dbReference type="RefSeq" id="WP_031576948.1">
    <property type="nucleotide sequence ID" value="NZ_FNDZ01000007.1"/>
</dbReference>
<dbReference type="EMBL" id="FNDZ01000007">
    <property type="protein sequence ID" value="SDJ07441.1"/>
    <property type="molecule type" value="Genomic_DNA"/>
</dbReference>
<feature type="transmembrane region" description="Helical" evidence="7">
    <location>
        <begin position="109"/>
        <end position="138"/>
    </location>
</feature>
<keyword evidence="5" id="KW-0408">Iron</keyword>
<evidence type="ECO:0000256" key="5">
    <source>
        <dbReference type="ARBA" id="ARBA00023004"/>
    </source>
</evidence>
<evidence type="ECO:0000256" key="6">
    <source>
        <dbReference type="ARBA" id="ARBA00023014"/>
    </source>
</evidence>
<feature type="domain" description="4Fe-4S ferredoxin-type" evidence="8">
    <location>
        <begin position="148"/>
        <end position="177"/>
    </location>
</feature>
<sequence>MRNWKNYVRWLFFGLFLFIIAQGKMVLWLIIFAASLPLAYYFGRLYCGYVCPMNTVMKLSEKMSGKMKRIPKEAPRWLSSGRMPWVFLFLSLGWMVFSRTVLGKNPPVLLIWLLLSVVITLFYKPSVFHNLICPFGVLQKAFSRKPYLAYKVVESQCIGCKKCEKVCPSASIEVLKASNKACITTSLCLQCGNCKQVCPKDTIFYQKR</sequence>
<keyword evidence="4" id="KW-0249">Electron transport</keyword>
<evidence type="ECO:0000313" key="9">
    <source>
        <dbReference type="EMBL" id="SDJ07441.1"/>
    </source>
</evidence>
<dbReference type="PROSITE" id="PS51379">
    <property type="entry name" value="4FE4S_FER_2"/>
    <property type="match status" value="2"/>
</dbReference>
<keyword evidence="1" id="KW-0813">Transport</keyword>
<keyword evidence="7" id="KW-0472">Membrane</keyword>
<keyword evidence="6" id="KW-0411">Iron-sulfur</keyword>
<accession>A0A1G8QS22</accession>
<dbReference type="InterPro" id="IPR017900">
    <property type="entry name" value="4Fe4S_Fe_S_CS"/>
</dbReference>
<keyword evidence="7" id="KW-1133">Transmembrane helix</keyword>
<evidence type="ECO:0000256" key="7">
    <source>
        <dbReference type="SAM" id="Phobius"/>
    </source>
</evidence>
<protein>
    <submittedName>
        <fullName evidence="9">4Fe-4S binding domain-containing protein</fullName>
    </submittedName>
</protein>
<gene>
    <name evidence="9" type="ORF">SAMN05421804_10745</name>
</gene>
<dbReference type="PANTHER" id="PTHR30176:SF3">
    <property type="entry name" value="FERREDOXIN-TYPE PROTEIN NAPH"/>
    <property type="match status" value="1"/>
</dbReference>
<dbReference type="GO" id="GO:0051539">
    <property type="term" value="F:4 iron, 4 sulfur cluster binding"/>
    <property type="evidence" value="ECO:0007669"/>
    <property type="project" value="UniProtKB-KW"/>
</dbReference>
<feature type="transmembrane region" description="Helical" evidence="7">
    <location>
        <begin position="7"/>
        <end position="32"/>
    </location>
</feature>
<keyword evidence="3" id="KW-0479">Metal-binding</keyword>
<keyword evidence="7" id="KW-0812">Transmembrane</keyword>
<evidence type="ECO:0000313" key="10">
    <source>
        <dbReference type="Proteomes" id="UP000183255"/>
    </source>
</evidence>
<dbReference type="InterPro" id="IPR017896">
    <property type="entry name" value="4Fe4S_Fe-S-bd"/>
</dbReference>
<feature type="domain" description="4Fe-4S ferredoxin-type" evidence="8">
    <location>
        <begin position="179"/>
        <end position="208"/>
    </location>
</feature>
<evidence type="ECO:0000256" key="1">
    <source>
        <dbReference type="ARBA" id="ARBA00022448"/>
    </source>
</evidence>
<dbReference type="Pfam" id="PF12801">
    <property type="entry name" value="Fer4_5"/>
    <property type="match status" value="2"/>
</dbReference>